<evidence type="ECO:0000256" key="2">
    <source>
        <dbReference type="ARBA" id="ARBA00022692"/>
    </source>
</evidence>
<dbReference type="AlphaFoldDB" id="A0AAV4PZ88"/>
<dbReference type="PANTHER" id="PTHR11453">
    <property type="entry name" value="ANION EXCHANGE PROTEIN"/>
    <property type="match status" value="1"/>
</dbReference>
<sequence length="272" mass="31133">MLVFMDQQITTVIVNKKENKLKKGFGYHLDLFILAILIAICSILGLPWFVAATVLSITHVNSLKKFTISSAPGERRRFLGVREQRVTHFCVFILIGLSVFFTSILQYIPMPVMFGVFLFMGVKSLKGLQFYERILLMFMPEKYQPDYSYLRHVPLKNVHLYTVLQLFLCALLFACKLFKPTAFAFPVLLLTKKDESAASEKLLPSNLSEVVSVPGDESQATMKSKQNSHANINISEVLMQSSIWKCIDQQSQKTTKKILAVKRLVYFVYNWI</sequence>
<keyword evidence="8" id="KW-1185">Reference proteome</keyword>
<dbReference type="InterPro" id="IPR011531">
    <property type="entry name" value="HCO3_transpt-like_TM_dom"/>
</dbReference>
<evidence type="ECO:0000256" key="3">
    <source>
        <dbReference type="ARBA" id="ARBA00022989"/>
    </source>
</evidence>
<gene>
    <name evidence="7" type="primary">SLC4A10</name>
    <name evidence="7" type="ORF">CEXT_455881</name>
</gene>
<protein>
    <submittedName>
        <fullName evidence="7">Sodium-driven chloride bicarbonate exchanger</fullName>
    </submittedName>
</protein>
<feature type="transmembrane region" description="Helical" evidence="5">
    <location>
        <begin position="86"/>
        <end position="108"/>
    </location>
</feature>
<evidence type="ECO:0000313" key="8">
    <source>
        <dbReference type="Proteomes" id="UP001054945"/>
    </source>
</evidence>
<feature type="domain" description="Bicarbonate transporter-like transmembrane" evidence="6">
    <location>
        <begin position="1"/>
        <end position="190"/>
    </location>
</feature>
<feature type="transmembrane region" description="Helical" evidence="5">
    <location>
        <begin position="31"/>
        <end position="55"/>
    </location>
</feature>
<dbReference type="GO" id="GO:0006820">
    <property type="term" value="P:monoatomic anion transport"/>
    <property type="evidence" value="ECO:0007669"/>
    <property type="project" value="InterPro"/>
</dbReference>
<comment type="subcellular location">
    <subcellularLocation>
        <location evidence="1">Membrane</location>
        <topology evidence="1">Multi-pass membrane protein</topology>
    </subcellularLocation>
</comment>
<keyword evidence="4 5" id="KW-0472">Membrane</keyword>
<evidence type="ECO:0000259" key="6">
    <source>
        <dbReference type="Pfam" id="PF00955"/>
    </source>
</evidence>
<dbReference type="GO" id="GO:0008510">
    <property type="term" value="F:sodium:bicarbonate symporter activity"/>
    <property type="evidence" value="ECO:0007669"/>
    <property type="project" value="TreeGrafter"/>
</dbReference>
<dbReference type="PRINTS" id="PR01231">
    <property type="entry name" value="HCO3TRNSPORT"/>
</dbReference>
<organism evidence="7 8">
    <name type="scientific">Caerostris extrusa</name>
    <name type="common">Bark spider</name>
    <name type="synonym">Caerostris bankana</name>
    <dbReference type="NCBI Taxonomy" id="172846"/>
    <lineage>
        <taxon>Eukaryota</taxon>
        <taxon>Metazoa</taxon>
        <taxon>Ecdysozoa</taxon>
        <taxon>Arthropoda</taxon>
        <taxon>Chelicerata</taxon>
        <taxon>Arachnida</taxon>
        <taxon>Araneae</taxon>
        <taxon>Araneomorphae</taxon>
        <taxon>Entelegynae</taxon>
        <taxon>Araneoidea</taxon>
        <taxon>Araneidae</taxon>
        <taxon>Caerostris</taxon>
    </lineage>
</organism>
<evidence type="ECO:0000256" key="4">
    <source>
        <dbReference type="ARBA" id="ARBA00023136"/>
    </source>
</evidence>
<proteinExistence type="predicted"/>
<keyword evidence="2 5" id="KW-0812">Transmembrane</keyword>
<dbReference type="GO" id="GO:0005452">
    <property type="term" value="F:solute:inorganic anion antiporter activity"/>
    <property type="evidence" value="ECO:0007669"/>
    <property type="project" value="InterPro"/>
</dbReference>
<keyword evidence="3 5" id="KW-1133">Transmembrane helix</keyword>
<dbReference type="PANTHER" id="PTHR11453:SF36">
    <property type="entry name" value="ANION EXCHANGE PROTEIN"/>
    <property type="match status" value="1"/>
</dbReference>
<reference evidence="7 8" key="1">
    <citation type="submission" date="2021-06" db="EMBL/GenBank/DDBJ databases">
        <title>Caerostris extrusa draft genome.</title>
        <authorList>
            <person name="Kono N."/>
            <person name="Arakawa K."/>
        </authorList>
    </citation>
    <scope>NUCLEOTIDE SEQUENCE [LARGE SCALE GENOMIC DNA]</scope>
</reference>
<dbReference type="GO" id="GO:0005886">
    <property type="term" value="C:plasma membrane"/>
    <property type="evidence" value="ECO:0007669"/>
    <property type="project" value="TreeGrafter"/>
</dbReference>
<dbReference type="EMBL" id="BPLR01005525">
    <property type="protein sequence ID" value="GIY02993.1"/>
    <property type="molecule type" value="Genomic_DNA"/>
</dbReference>
<evidence type="ECO:0000256" key="1">
    <source>
        <dbReference type="ARBA" id="ARBA00004141"/>
    </source>
</evidence>
<feature type="transmembrane region" description="Helical" evidence="5">
    <location>
        <begin position="158"/>
        <end position="178"/>
    </location>
</feature>
<dbReference type="Proteomes" id="UP001054945">
    <property type="component" value="Unassembled WGS sequence"/>
</dbReference>
<dbReference type="InterPro" id="IPR003020">
    <property type="entry name" value="HCO3_transpt_euk"/>
</dbReference>
<evidence type="ECO:0000256" key="5">
    <source>
        <dbReference type="SAM" id="Phobius"/>
    </source>
</evidence>
<comment type="caution">
    <text evidence="7">The sequence shown here is derived from an EMBL/GenBank/DDBJ whole genome shotgun (WGS) entry which is preliminary data.</text>
</comment>
<dbReference type="GO" id="GO:0051453">
    <property type="term" value="P:regulation of intracellular pH"/>
    <property type="evidence" value="ECO:0007669"/>
    <property type="project" value="TreeGrafter"/>
</dbReference>
<dbReference type="Pfam" id="PF00955">
    <property type="entry name" value="HCO3_cotransp"/>
    <property type="match status" value="1"/>
</dbReference>
<evidence type="ECO:0000313" key="7">
    <source>
        <dbReference type="EMBL" id="GIY02993.1"/>
    </source>
</evidence>
<name>A0AAV4PZ88_CAEEX</name>
<accession>A0AAV4PZ88</accession>